<organism evidence="18 19">
    <name type="scientific">Quadrisphaera granulorum</name>
    <dbReference type="NCBI Taxonomy" id="317664"/>
    <lineage>
        <taxon>Bacteria</taxon>
        <taxon>Bacillati</taxon>
        <taxon>Actinomycetota</taxon>
        <taxon>Actinomycetes</taxon>
        <taxon>Kineosporiales</taxon>
        <taxon>Kineosporiaceae</taxon>
        <taxon>Quadrisphaera</taxon>
    </lineage>
</organism>
<keyword evidence="9 15" id="KW-0328">Glycosyltransferase</keyword>
<dbReference type="PANTHER" id="PTHR21403:SF8">
    <property type="entry name" value="ATP PHOSPHORIBOSYLTRANSFERASE"/>
    <property type="match status" value="1"/>
</dbReference>
<evidence type="ECO:0000256" key="15">
    <source>
        <dbReference type="HAMAP-Rule" id="MF_00079"/>
    </source>
</evidence>
<dbReference type="Pfam" id="PF01634">
    <property type="entry name" value="HisG"/>
    <property type="match status" value="1"/>
</dbReference>
<evidence type="ECO:0000256" key="1">
    <source>
        <dbReference type="ARBA" id="ARBA00000915"/>
    </source>
</evidence>
<name>A0A316A2I4_9ACTN</name>
<dbReference type="InterPro" id="IPR015867">
    <property type="entry name" value="N-reg_PII/ATP_PRibTrfase_C"/>
</dbReference>
<evidence type="ECO:0000256" key="2">
    <source>
        <dbReference type="ARBA" id="ARBA00004496"/>
    </source>
</evidence>
<dbReference type="PANTHER" id="PTHR21403">
    <property type="entry name" value="ATP PHOSPHORIBOSYLTRANSFERASE ATP-PRTASE"/>
    <property type="match status" value="1"/>
</dbReference>
<dbReference type="InterPro" id="IPR013115">
    <property type="entry name" value="HisG_C"/>
</dbReference>
<evidence type="ECO:0000259" key="17">
    <source>
        <dbReference type="Pfam" id="PF08029"/>
    </source>
</evidence>
<evidence type="ECO:0000256" key="11">
    <source>
        <dbReference type="ARBA" id="ARBA00022741"/>
    </source>
</evidence>
<dbReference type="EMBL" id="QGDQ01000021">
    <property type="protein sequence ID" value="PWJ51180.1"/>
    <property type="molecule type" value="Genomic_DNA"/>
</dbReference>
<keyword evidence="15" id="KW-0460">Magnesium</keyword>
<evidence type="ECO:0000256" key="3">
    <source>
        <dbReference type="ARBA" id="ARBA00004667"/>
    </source>
</evidence>
<sequence>MTSPLPHAASSAASAAATAPLRIAVPNKGSLSEPAAQLLREAGYATRREGRELVLADPENGAEFFFLRPRDIAVYVGSGTLDVGITGRDLLLDSRAEAEEVMQLGFGASTFRFAGPASQVAGGLDVAGLQGQRVATSYPGLVADHLAAAGVSASVVRLDGAVETAVQLGVADAIADVVETGSTLRSAGLAVFGEPILRSEAVVITRRSIEAGGGPVRPAGLDVLLRRIQGVLVARQYVMVDYDVPREHLDAACALTPGLESPTVAPLADPAWAAVRAMVPRATTNRVMDELYDLGARAILVTTIHACRL</sequence>
<dbReference type="GO" id="GO:0005524">
    <property type="term" value="F:ATP binding"/>
    <property type="evidence" value="ECO:0007669"/>
    <property type="project" value="UniProtKB-KW"/>
</dbReference>
<comment type="cofactor">
    <cofactor evidence="15">
        <name>Mg(2+)</name>
        <dbReference type="ChEBI" id="CHEBI:18420"/>
    </cofactor>
</comment>
<feature type="domain" description="ATP phosphoribosyltransferase catalytic" evidence="16">
    <location>
        <begin position="68"/>
        <end position="210"/>
    </location>
</feature>
<dbReference type="AlphaFoldDB" id="A0A316A2I4"/>
<dbReference type="NCBIfam" id="TIGR00070">
    <property type="entry name" value="hisG"/>
    <property type="match status" value="1"/>
</dbReference>
<dbReference type="InterPro" id="IPR020621">
    <property type="entry name" value="ATP-PRT_HisG_long"/>
</dbReference>
<evidence type="ECO:0000256" key="13">
    <source>
        <dbReference type="ARBA" id="ARBA00023102"/>
    </source>
</evidence>
<comment type="activity regulation">
    <text evidence="15">Feedback inhibited by histidine.</text>
</comment>
<reference evidence="18 19" key="1">
    <citation type="submission" date="2018-03" db="EMBL/GenBank/DDBJ databases">
        <title>Genomic Encyclopedia of Archaeal and Bacterial Type Strains, Phase II (KMG-II): from individual species to whole genera.</title>
        <authorList>
            <person name="Goeker M."/>
        </authorList>
    </citation>
    <scope>NUCLEOTIDE SEQUENCE [LARGE SCALE GENOMIC DNA]</scope>
    <source>
        <strain evidence="18 19">DSM 44889</strain>
    </source>
</reference>
<dbReference type="Pfam" id="PF08029">
    <property type="entry name" value="HisG_C"/>
    <property type="match status" value="1"/>
</dbReference>
<evidence type="ECO:0000256" key="6">
    <source>
        <dbReference type="ARBA" id="ARBA00020998"/>
    </source>
</evidence>
<protein>
    <recommendedName>
        <fullName evidence="6 15">ATP phosphoribosyltransferase</fullName>
        <shortName evidence="15">ATP-PRT</shortName>
        <shortName evidence="15">ATP-PRTase</shortName>
        <ecNumber evidence="5 15">2.4.2.17</ecNumber>
    </recommendedName>
</protein>
<feature type="domain" description="Histidine biosynthesis HisG C-terminal" evidence="17">
    <location>
        <begin position="234"/>
        <end position="305"/>
    </location>
</feature>
<evidence type="ECO:0000259" key="16">
    <source>
        <dbReference type="Pfam" id="PF01634"/>
    </source>
</evidence>
<dbReference type="InterPro" id="IPR011322">
    <property type="entry name" value="N-reg_PII-like_a/b"/>
</dbReference>
<comment type="subcellular location">
    <subcellularLocation>
        <location evidence="2 15">Cytoplasm</location>
    </subcellularLocation>
</comment>
<evidence type="ECO:0000256" key="12">
    <source>
        <dbReference type="ARBA" id="ARBA00022840"/>
    </source>
</evidence>
<keyword evidence="19" id="KW-1185">Reference proteome</keyword>
<evidence type="ECO:0000313" key="18">
    <source>
        <dbReference type="EMBL" id="PWJ51180.1"/>
    </source>
</evidence>
<evidence type="ECO:0000313" key="19">
    <source>
        <dbReference type="Proteomes" id="UP000245469"/>
    </source>
</evidence>
<keyword evidence="8 15" id="KW-0028">Amino-acid biosynthesis</keyword>
<dbReference type="Gene3D" id="3.30.70.120">
    <property type="match status" value="1"/>
</dbReference>
<accession>A0A316A2I4</accession>
<dbReference type="CDD" id="cd13591">
    <property type="entry name" value="PBP2_HisGL1"/>
    <property type="match status" value="1"/>
</dbReference>
<comment type="catalytic activity">
    <reaction evidence="1 15">
        <text>1-(5-phospho-beta-D-ribosyl)-ATP + diphosphate = 5-phospho-alpha-D-ribose 1-diphosphate + ATP</text>
        <dbReference type="Rhea" id="RHEA:18473"/>
        <dbReference type="ChEBI" id="CHEBI:30616"/>
        <dbReference type="ChEBI" id="CHEBI:33019"/>
        <dbReference type="ChEBI" id="CHEBI:58017"/>
        <dbReference type="ChEBI" id="CHEBI:73183"/>
        <dbReference type="EC" id="2.4.2.17"/>
    </reaction>
</comment>
<keyword evidence="13 15" id="KW-0368">Histidine biosynthesis</keyword>
<evidence type="ECO:0000256" key="5">
    <source>
        <dbReference type="ARBA" id="ARBA00011946"/>
    </source>
</evidence>
<dbReference type="EC" id="2.4.2.17" evidence="5 15"/>
<dbReference type="InterPro" id="IPR013820">
    <property type="entry name" value="ATP_PRibTrfase_cat"/>
</dbReference>
<dbReference type="InterPro" id="IPR001348">
    <property type="entry name" value="ATP_PRibTrfase_HisG"/>
</dbReference>
<comment type="caution">
    <text evidence="18">The sequence shown here is derived from an EMBL/GenBank/DDBJ whole genome shotgun (WGS) entry which is preliminary data.</text>
</comment>
<dbReference type="GO" id="GO:0000287">
    <property type="term" value="F:magnesium ion binding"/>
    <property type="evidence" value="ECO:0007669"/>
    <property type="project" value="UniProtKB-UniRule"/>
</dbReference>
<dbReference type="GO" id="GO:0003879">
    <property type="term" value="F:ATP phosphoribosyltransferase activity"/>
    <property type="evidence" value="ECO:0007669"/>
    <property type="project" value="UniProtKB-UniRule"/>
</dbReference>
<dbReference type="NCBIfam" id="TIGR03455">
    <property type="entry name" value="HisG_C-term"/>
    <property type="match status" value="1"/>
</dbReference>
<evidence type="ECO:0000256" key="4">
    <source>
        <dbReference type="ARBA" id="ARBA00007955"/>
    </source>
</evidence>
<gene>
    <name evidence="15" type="primary">hisG</name>
    <name evidence="18" type="ORF">BXY45_12157</name>
</gene>
<comment type="function">
    <text evidence="14 15">Catalyzes the condensation of ATP and 5-phosphoribose 1-diphosphate to form N'-(5'-phosphoribosyl)-ATP (PR-ATP). Has a crucial role in the pathway because the rate of histidine biosynthesis seems to be controlled primarily by regulation of HisG enzymatic activity.</text>
</comment>
<dbReference type="FunFam" id="3.30.70.120:FF:000003">
    <property type="entry name" value="ATP phosphoribosyltransferase"/>
    <property type="match status" value="1"/>
</dbReference>
<evidence type="ECO:0000256" key="8">
    <source>
        <dbReference type="ARBA" id="ARBA00022605"/>
    </source>
</evidence>
<proteinExistence type="inferred from homology"/>
<comment type="pathway">
    <text evidence="3 15">Amino-acid biosynthesis; L-histidine biosynthesis; L-histidine from 5-phospho-alpha-D-ribose 1-diphosphate: step 1/9.</text>
</comment>
<dbReference type="PROSITE" id="PS01316">
    <property type="entry name" value="ATP_P_PHORIBOSYLTR"/>
    <property type="match status" value="1"/>
</dbReference>
<keyword evidence="11 15" id="KW-0547">Nucleotide-binding</keyword>
<evidence type="ECO:0000256" key="7">
    <source>
        <dbReference type="ARBA" id="ARBA00022490"/>
    </source>
</evidence>
<dbReference type="OrthoDB" id="9801867at2"/>
<keyword evidence="12 15" id="KW-0067">ATP-binding</keyword>
<dbReference type="GO" id="GO:0000105">
    <property type="term" value="P:L-histidine biosynthetic process"/>
    <property type="evidence" value="ECO:0007669"/>
    <property type="project" value="UniProtKB-UniRule"/>
</dbReference>
<dbReference type="SUPFAM" id="SSF54913">
    <property type="entry name" value="GlnB-like"/>
    <property type="match status" value="1"/>
</dbReference>
<keyword evidence="10 15" id="KW-0808">Transferase</keyword>
<dbReference type="Proteomes" id="UP000245469">
    <property type="component" value="Unassembled WGS sequence"/>
</dbReference>
<dbReference type="SUPFAM" id="SSF53850">
    <property type="entry name" value="Periplasmic binding protein-like II"/>
    <property type="match status" value="1"/>
</dbReference>
<comment type="similarity">
    <text evidence="4 15">Belongs to the ATP phosphoribosyltransferase family. Long subfamily.</text>
</comment>
<dbReference type="RefSeq" id="WP_109775512.1">
    <property type="nucleotide sequence ID" value="NZ_QGDQ01000021.1"/>
</dbReference>
<keyword evidence="15" id="KW-0479">Metal-binding</keyword>
<dbReference type="UniPathway" id="UPA00031">
    <property type="reaction ID" value="UER00006"/>
</dbReference>
<dbReference type="Gene3D" id="3.40.190.10">
    <property type="entry name" value="Periplasmic binding protein-like II"/>
    <property type="match status" value="2"/>
</dbReference>
<evidence type="ECO:0000256" key="10">
    <source>
        <dbReference type="ARBA" id="ARBA00022679"/>
    </source>
</evidence>
<dbReference type="HAMAP" id="MF_00079">
    <property type="entry name" value="HisG_Long"/>
    <property type="match status" value="1"/>
</dbReference>
<keyword evidence="7 15" id="KW-0963">Cytoplasm</keyword>
<dbReference type="GO" id="GO:0005737">
    <property type="term" value="C:cytoplasm"/>
    <property type="evidence" value="ECO:0007669"/>
    <property type="project" value="UniProtKB-SubCell"/>
</dbReference>
<evidence type="ECO:0000256" key="9">
    <source>
        <dbReference type="ARBA" id="ARBA00022676"/>
    </source>
</evidence>
<dbReference type="InterPro" id="IPR018198">
    <property type="entry name" value="ATP_PRibTrfase_CS"/>
</dbReference>
<evidence type="ECO:0000256" key="14">
    <source>
        <dbReference type="ARBA" id="ARBA00024861"/>
    </source>
</evidence>